<dbReference type="UniPathway" id="UPA00035">
    <property type="reaction ID" value="UER00043"/>
</dbReference>
<evidence type="ECO:0000256" key="5">
    <source>
        <dbReference type="ARBA" id="ARBA00022793"/>
    </source>
</evidence>
<reference evidence="10" key="1">
    <citation type="submission" date="2018-06" db="EMBL/GenBank/DDBJ databases">
        <authorList>
            <person name="Zhirakovskaya E."/>
        </authorList>
    </citation>
    <scope>NUCLEOTIDE SEQUENCE</scope>
</reference>
<protein>
    <recommendedName>
        <fullName evidence="3">indole-3-glycerol-phosphate synthase</fullName>
        <ecNumber evidence="3">4.1.1.48</ecNumber>
    </recommendedName>
</protein>
<keyword evidence="5" id="KW-0210">Decarboxylase</keyword>
<evidence type="ECO:0000256" key="8">
    <source>
        <dbReference type="ARBA" id="ARBA00023239"/>
    </source>
</evidence>
<evidence type="ECO:0000256" key="2">
    <source>
        <dbReference type="ARBA" id="ARBA00004696"/>
    </source>
</evidence>
<evidence type="ECO:0000259" key="9">
    <source>
        <dbReference type="Pfam" id="PF00218"/>
    </source>
</evidence>
<dbReference type="InterPro" id="IPR001468">
    <property type="entry name" value="Indole-3-GlycerolPSynthase_CS"/>
</dbReference>
<gene>
    <name evidence="10" type="ORF">MNBD_NITROSPINAE02-698</name>
</gene>
<keyword evidence="6" id="KW-0822">Tryptophan biosynthesis</keyword>
<evidence type="ECO:0000256" key="4">
    <source>
        <dbReference type="ARBA" id="ARBA00022605"/>
    </source>
</evidence>
<dbReference type="InterPro" id="IPR013798">
    <property type="entry name" value="Indole-3-glycerol_P_synth_dom"/>
</dbReference>
<proteinExistence type="predicted"/>
<feature type="domain" description="Indole-3-glycerol phosphate synthase" evidence="9">
    <location>
        <begin position="5"/>
        <end position="260"/>
    </location>
</feature>
<dbReference type="GO" id="GO:0004640">
    <property type="term" value="F:phosphoribosylanthranilate isomerase activity"/>
    <property type="evidence" value="ECO:0007669"/>
    <property type="project" value="TreeGrafter"/>
</dbReference>
<dbReference type="FunFam" id="3.20.20.70:FF:000024">
    <property type="entry name" value="Indole-3-glycerol phosphate synthase"/>
    <property type="match status" value="1"/>
</dbReference>
<evidence type="ECO:0000256" key="3">
    <source>
        <dbReference type="ARBA" id="ARBA00012362"/>
    </source>
</evidence>
<dbReference type="InterPro" id="IPR013785">
    <property type="entry name" value="Aldolase_TIM"/>
</dbReference>
<dbReference type="Pfam" id="PF00218">
    <property type="entry name" value="IGPS"/>
    <property type="match status" value="1"/>
</dbReference>
<comment type="pathway">
    <text evidence="2">Amino-acid biosynthesis; L-tryptophan biosynthesis; L-tryptophan from chorismate: step 4/5.</text>
</comment>
<dbReference type="Gene3D" id="3.20.20.70">
    <property type="entry name" value="Aldolase class I"/>
    <property type="match status" value="1"/>
</dbReference>
<sequence>MNPVLKNILDNKREEIDHQKRIYSEDALVEAAGKIGARRSLAGAVEHGEEKLKVIAEIKRSSPSRMLKPTRFNPKEIAISYEAGGASALSVLTDTRFFCGHGAFIPIVREAVSIPVLRKDFVIDKYQITEAAALGADAILLMALNFENTDALGELYHHALSLGLEVLLEIHSEKEWEKVAALDPKLVGINNRDFLSPELATDIMTTIGLAPRLPADVVIISESGISSPEDIAKLSRAGARGFLIGSAFMIHDDPGAELARLIAQAS</sequence>
<dbReference type="EC" id="4.1.1.48" evidence="3"/>
<dbReference type="PANTHER" id="PTHR22854">
    <property type="entry name" value="TRYPTOPHAN BIOSYNTHESIS PROTEIN"/>
    <property type="match status" value="1"/>
</dbReference>
<dbReference type="InterPro" id="IPR011060">
    <property type="entry name" value="RibuloseP-bd_barrel"/>
</dbReference>
<dbReference type="EMBL" id="UOGE01000072">
    <property type="protein sequence ID" value="VAX22098.1"/>
    <property type="molecule type" value="Genomic_DNA"/>
</dbReference>
<name>A0A3B1CDT1_9ZZZZ</name>
<evidence type="ECO:0000313" key="10">
    <source>
        <dbReference type="EMBL" id="VAX22098.1"/>
    </source>
</evidence>
<dbReference type="SUPFAM" id="SSF51366">
    <property type="entry name" value="Ribulose-phoshate binding barrel"/>
    <property type="match status" value="1"/>
</dbReference>
<keyword evidence="8 10" id="KW-0456">Lyase</keyword>
<evidence type="ECO:0000256" key="1">
    <source>
        <dbReference type="ARBA" id="ARBA00001633"/>
    </source>
</evidence>
<dbReference type="CDD" id="cd00331">
    <property type="entry name" value="IGPS"/>
    <property type="match status" value="1"/>
</dbReference>
<dbReference type="AlphaFoldDB" id="A0A3B1CDT1"/>
<dbReference type="GO" id="GO:0004425">
    <property type="term" value="F:indole-3-glycerol-phosphate synthase activity"/>
    <property type="evidence" value="ECO:0007669"/>
    <property type="project" value="UniProtKB-EC"/>
</dbReference>
<organism evidence="10">
    <name type="scientific">hydrothermal vent metagenome</name>
    <dbReference type="NCBI Taxonomy" id="652676"/>
    <lineage>
        <taxon>unclassified sequences</taxon>
        <taxon>metagenomes</taxon>
        <taxon>ecological metagenomes</taxon>
    </lineage>
</organism>
<keyword evidence="4" id="KW-0028">Amino-acid biosynthesis</keyword>
<comment type="catalytic activity">
    <reaction evidence="1">
        <text>1-(2-carboxyphenylamino)-1-deoxy-D-ribulose 5-phosphate + H(+) = (1S,2R)-1-C-(indol-3-yl)glycerol 3-phosphate + CO2 + H2O</text>
        <dbReference type="Rhea" id="RHEA:23476"/>
        <dbReference type="ChEBI" id="CHEBI:15377"/>
        <dbReference type="ChEBI" id="CHEBI:15378"/>
        <dbReference type="ChEBI" id="CHEBI:16526"/>
        <dbReference type="ChEBI" id="CHEBI:58613"/>
        <dbReference type="ChEBI" id="CHEBI:58866"/>
        <dbReference type="EC" id="4.1.1.48"/>
    </reaction>
</comment>
<keyword evidence="7" id="KW-0057">Aromatic amino acid biosynthesis</keyword>
<dbReference type="PANTHER" id="PTHR22854:SF2">
    <property type="entry name" value="INDOLE-3-GLYCEROL-PHOSPHATE SYNTHASE"/>
    <property type="match status" value="1"/>
</dbReference>
<evidence type="ECO:0000256" key="7">
    <source>
        <dbReference type="ARBA" id="ARBA00023141"/>
    </source>
</evidence>
<dbReference type="InterPro" id="IPR045186">
    <property type="entry name" value="Indole-3-glycerol_P_synth"/>
</dbReference>
<accession>A0A3B1CDT1</accession>
<dbReference type="GO" id="GO:0000162">
    <property type="term" value="P:L-tryptophan biosynthetic process"/>
    <property type="evidence" value="ECO:0007669"/>
    <property type="project" value="UniProtKB-UniPathway"/>
</dbReference>
<evidence type="ECO:0000256" key="6">
    <source>
        <dbReference type="ARBA" id="ARBA00022822"/>
    </source>
</evidence>
<dbReference type="PROSITE" id="PS00614">
    <property type="entry name" value="IGPS"/>
    <property type="match status" value="1"/>
</dbReference>